<dbReference type="RefSeq" id="WP_078809137.1">
    <property type="nucleotide sequence ID" value="NZ_FUWM01000005.1"/>
</dbReference>
<feature type="domain" description="CobQ/CobB/MinD/ParA nucleotide binding" evidence="3">
    <location>
        <begin position="108"/>
        <end position="323"/>
    </location>
</feature>
<dbReference type="Pfam" id="PF01656">
    <property type="entry name" value="CbiA"/>
    <property type="match status" value="1"/>
</dbReference>
<dbReference type="InterPro" id="IPR002586">
    <property type="entry name" value="CobQ/CobB/MinD/ParA_Nub-bd_dom"/>
</dbReference>
<dbReference type="GO" id="GO:0016887">
    <property type="term" value="F:ATP hydrolysis activity"/>
    <property type="evidence" value="ECO:0007669"/>
    <property type="project" value="TreeGrafter"/>
</dbReference>
<dbReference type="Pfam" id="PF12945">
    <property type="entry name" value="PilZNR"/>
    <property type="match status" value="1"/>
</dbReference>
<dbReference type="OrthoDB" id="9816297at2"/>
<evidence type="ECO:0000313" key="5">
    <source>
        <dbReference type="EMBL" id="SJZ38020.1"/>
    </source>
</evidence>
<dbReference type="PANTHER" id="PTHR43384:SF4">
    <property type="entry name" value="CELLULOSE BIOSYNTHESIS PROTEIN BCSQ-RELATED"/>
    <property type="match status" value="1"/>
</dbReference>
<keyword evidence="2" id="KW-0067">ATP-binding</keyword>
<dbReference type="SUPFAM" id="SSF52540">
    <property type="entry name" value="P-loop containing nucleoside triphosphate hydrolases"/>
    <property type="match status" value="1"/>
</dbReference>
<dbReference type="InterPro" id="IPR033875">
    <property type="entry name" value="FlhG"/>
</dbReference>
<dbReference type="InterPro" id="IPR027417">
    <property type="entry name" value="P-loop_NTPase"/>
</dbReference>
<keyword evidence="5" id="KW-0966">Cell projection</keyword>
<keyword evidence="5" id="KW-0969">Cilium</keyword>
<evidence type="ECO:0000313" key="6">
    <source>
        <dbReference type="Proteomes" id="UP000190625"/>
    </source>
</evidence>
<evidence type="ECO:0000256" key="1">
    <source>
        <dbReference type="ARBA" id="ARBA00022741"/>
    </source>
</evidence>
<keyword evidence="1" id="KW-0547">Nucleotide-binding</keyword>
<dbReference type="CDD" id="cd02038">
    <property type="entry name" value="FlhG-like"/>
    <property type="match status" value="1"/>
</dbReference>
<dbReference type="InterPro" id="IPR009926">
    <property type="entry name" value="T3SS_YcgR_PilZN"/>
</dbReference>
<organism evidence="5 6">
    <name type="scientific">Selenihalanaerobacter shriftii</name>
    <dbReference type="NCBI Taxonomy" id="142842"/>
    <lineage>
        <taxon>Bacteria</taxon>
        <taxon>Bacillati</taxon>
        <taxon>Bacillota</taxon>
        <taxon>Clostridia</taxon>
        <taxon>Halanaerobiales</taxon>
        <taxon>Halobacteroidaceae</taxon>
        <taxon>Selenihalanaerobacter</taxon>
    </lineage>
</organism>
<evidence type="ECO:0000259" key="4">
    <source>
        <dbReference type="Pfam" id="PF12945"/>
    </source>
</evidence>
<protein>
    <submittedName>
        <fullName evidence="5">Flagellar biosynthesis protein FlhG</fullName>
    </submittedName>
</protein>
<dbReference type="GO" id="GO:0051782">
    <property type="term" value="P:negative regulation of cell division"/>
    <property type="evidence" value="ECO:0007669"/>
    <property type="project" value="TreeGrafter"/>
</dbReference>
<dbReference type="STRING" id="142842.SAMN02745118_00641"/>
<dbReference type="EMBL" id="FUWM01000005">
    <property type="protein sequence ID" value="SJZ38020.1"/>
    <property type="molecule type" value="Genomic_DNA"/>
</dbReference>
<sequence length="370" mass="40827">MTKLNLDINQIIELDAESKYFKEVYKSQVLEIDSNHLVISIPYQEKQPILLGVGTKIEVTAKRIGKDSKFKSEIIDRDLDQEIFKIIKPDGISRNKRQYSKENMAKVIAVTSGKGGVGKSTFVSNLAVALAQNDKRVSVIDADLGTANLDILLNINAEYNLGDVIDGRKALIEVVEEGPEGVVLVPGGSGFQALTKLEEVQFSKLISSFNQLDEYSDLILIDTAAGVSENVTNFLLAADETIVVTTPEPHCIIDAYSIIKVASNLEKDIKIKLVVNKADDKEEATKVANKMKQVVKEYIGLDIDFIGYIAMDLNVLKAIKKKELLLLSHPRSKASKGIKDIVSNHFLEEEASEEVKGIKGFINKFKGFIS</sequence>
<dbReference type="GO" id="GO:0005524">
    <property type="term" value="F:ATP binding"/>
    <property type="evidence" value="ECO:0007669"/>
    <property type="project" value="UniProtKB-KW"/>
</dbReference>
<dbReference type="Gene3D" id="3.40.50.300">
    <property type="entry name" value="P-loop containing nucleotide triphosphate hydrolases"/>
    <property type="match status" value="1"/>
</dbReference>
<dbReference type="GO" id="GO:0009898">
    <property type="term" value="C:cytoplasmic side of plasma membrane"/>
    <property type="evidence" value="ECO:0007669"/>
    <property type="project" value="TreeGrafter"/>
</dbReference>
<evidence type="ECO:0000256" key="2">
    <source>
        <dbReference type="ARBA" id="ARBA00022840"/>
    </source>
</evidence>
<keyword evidence="5" id="KW-0282">Flagellum</keyword>
<proteinExistence type="predicted"/>
<keyword evidence="6" id="KW-1185">Reference proteome</keyword>
<gene>
    <name evidence="5" type="ORF">SAMN02745118_00641</name>
</gene>
<evidence type="ECO:0000259" key="3">
    <source>
        <dbReference type="Pfam" id="PF01656"/>
    </source>
</evidence>
<feature type="domain" description="Type III secretion system flagellar brake protein YcgR PilZN" evidence="4">
    <location>
        <begin position="8"/>
        <end position="79"/>
    </location>
</feature>
<dbReference type="InterPro" id="IPR050625">
    <property type="entry name" value="ParA/MinD_ATPase"/>
</dbReference>
<dbReference type="PANTHER" id="PTHR43384">
    <property type="entry name" value="SEPTUM SITE-DETERMINING PROTEIN MIND HOMOLOG, CHLOROPLASTIC-RELATED"/>
    <property type="match status" value="1"/>
</dbReference>
<accession>A0A1T4K6F5</accession>
<reference evidence="6" key="1">
    <citation type="submission" date="2017-02" db="EMBL/GenBank/DDBJ databases">
        <authorList>
            <person name="Varghese N."/>
            <person name="Submissions S."/>
        </authorList>
    </citation>
    <scope>NUCLEOTIDE SEQUENCE [LARGE SCALE GENOMIC DNA]</scope>
    <source>
        <strain evidence="6">ATCC BAA-73</strain>
    </source>
</reference>
<dbReference type="GO" id="GO:0005829">
    <property type="term" value="C:cytosol"/>
    <property type="evidence" value="ECO:0007669"/>
    <property type="project" value="TreeGrafter"/>
</dbReference>
<dbReference type="Proteomes" id="UP000190625">
    <property type="component" value="Unassembled WGS sequence"/>
</dbReference>
<dbReference type="AlphaFoldDB" id="A0A1T4K6F5"/>
<name>A0A1T4K6F5_9FIRM</name>